<reference evidence="1 4" key="2">
    <citation type="submission" date="2019-07" db="EMBL/GenBank/DDBJ databases">
        <title>Whole genome shotgun sequence of Myxococcus fulvus NBRC 100333.</title>
        <authorList>
            <person name="Hosoyama A."/>
            <person name="Uohara A."/>
            <person name="Ohji S."/>
            <person name="Ichikawa N."/>
        </authorList>
    </citation>
    <scope>NUCLEOTIDE SEQUENCE [LARGE SCALE GENOMIC DNA]</scope>
    <source>
        <strain evidence="1 4">NBRC 100333</strain>
    </source>
</reference>
<dbReference type="Gene3D" id="3.30.500.20">
    <property type="entry name" value="BH3703-like domains"/>
    <property type="match status" value="1"/>
</dbReference>
<name>A0A511TH32_MYXFU</name>
<evidence type="ECO:0000313" key="1">
    <source>
        <dbReference type="EMBL" id="GEN13490.1"/>
    </source>
</evidence>
<dbReference type="Proteomes" id="UP000183760">
    <property type="component" value="Unassembled WGS sequence"/>
</dbReference>
<sequence length="110" mass="13083">MLELQEQFIEALLESVPEPWERVEVHYERYAWGGETSEKYIANRFLHEQRTDVDLTLEALETLQTLQEHTPAGQREAWTWLLFRLDAEGRYHFDYRYGVPPLVAKEMAAQ</sequence>
<dbReference type="EMBL" id="FOIB01000002">
    <property type="protein sequence ID" value="SET36561.1"/>
    <property type="molecule type" value="Genomic_DNA"/>
</dbReference>
<comment type="caution">
    <text evidence="1">The sequence shown here is derived from an EMBL/GenBank/DDBJ whole genome shotgun (WGS) entry which is preliminary data.</text>
</comment>
<dbReference type="InterPro" id="IPR036170">
    <property type="entry name" value="YezG-like_sf"/>
</dbReference>
<evidence type="ECO:0000313" key="3">
    <source>
        <dbReference type="Proteomes" id="UP000183760"/>
    </source>
</evidence>
<dbReference type="EMBL" id="BJXR01000083">
    <property type="protein sequence ID" value="GEN13490.1"/>
    <property type="molecule type" value="Genomic_DNA"/>
</dbReference>
<reference evidence="2 3" key="1">
    <citation type="submission" date="2016-10" db="EMBL/GenBank/DDBJ databases">
        <authorList>
            <person name="Varghese N."/>
            <person name="Submissions S."/>
        </authorList>
    </citation>
    <scope>NUCLEOTIDE SEQUENCE [LARGE SCALE GENOMIC DNA]</scope>
    <source>
        <strain evidence="2 3">DSM 16525</strain>
    </source>
</reference>
<dbReference type="OrthoDB" id="9156031at2"/>
<dbReference type="AlphaFoldDB" id="A0A511TH32"/>
<gene>
    <name evidence="1" type="ORF">MFU01_85270</name>
    <name evidence="2" type="ORF">SAMN05443572_10223</name>
</gene>
<proteinExistence type="predicted"/>
<dbReference type="SUPFAM" id="SSF160424">
    <property type="entry name" value="BH3703-like"/>
    <property type="match status" value="1"/>
</dbReference>
<dbReference type="Proteomes" id="UP000321514">
    <property type="component" value="Unassembled WGS sequence"/>
</dbReference>
<evidence type="ECO:0000313" key="2">
    <source>
        <dbReference type="EMBL" id="SET36561.1"/>
    </source>
</evidence>
<keyword evidence="3" id="KW-1185">Reference proteome</keyword>
<protein>
    <submittedName>
        <fullName evidence="1">Uncharacterized protein</fullName>
    </submittedName>
</protein>
<dbReference type="RefSeq" id="WP_074950209.1">
    <property type="nucleotide sequence ID" value="NZ_BJXR01000083.1"/>
</dbReference>
<accession>A0A511TH32</accession>
<evidence type="ECO:0000313" key="4">
    <source>
        <dbReference type="Proteomes" id="UP000321514"/>
    </source>
</evidence>
<organism evidence="1 4">
    <name type="scientific">Myxococcus fulvus</name>
    <dbReference type="NCBI Taxonomy" id="33"/>
    <lineage>
        <taxon>Bacteria</taxon>
        <taxon>Pseudomonadati</taxon>
        <taxon>Myxococcota</taxon>
        <taxon>Myxococcia</taxon>
        <taxon>Myxococcales</taxon>
        <taxon>Cystobacterineae</taxon>
        <taxon>Myxococcaceae</taxon>
        <taxon>Myxococcus</taxon>
    </lineage>
</organism>